<dbReference type="InterPro" id="IPR036390">
    <property type="entry name" value="WH_DNA-bd_sf"/>
</dbReference>
<dbReference type="GO" id="GO:0003700">
    <property type="term" value="F:DNA-binding transcription factor activity"/>
    <property type="evidence" value="ECO:0007669"/>
    <property type="project" value="InterPro"/>
</dbReference>
<evidence type="ECO:0000313" key="7">
    <source>
        <dbReference type="Proteomes" id="UP000175691"/>
    </source>
</evidence>
<dbReference type="Pfam" id="PF08220">
    <property type="entry name" value="HTH_DeoR"/>
    <property type="match status" value="1"/>
</dbReference>
<keyword evidence="7" id="KW-1185">Reference proteome</keyword>
<protein>
    <recommendedName>
        <fullName evidence="5">HTH deoR-type domain-containing protein</fullName>
    </recommendedName>
</protein>
<dbReference type="Proteomes" id="UP000175691">
    <property type="component" value="Unassembled WGS sequence"/>
</dbReference>
<dbReference type="Pfam" id="PF00455">
    <property type="entry name" value="DeoRC"/>
    <property type="match status" value="1"/>
</dbReference>
<comment type="caution">
    <text evidence="6">The sequence shown here is derived from an EMBL/GenBank/DDBJ whole genome shotgun (WGS) entry which is preliminary data.</text>
</comment>
<dbReference type="SUPFAM" id="SSF100950">
    <property type="entry name" value="NagB/RpiA/CoA transferase-like"/>
    <property type="match status" value="1"/>
</dbReference>
<feature type="domain" description="HTH deoR-type" evidence="5">
    <location>
        <begin position="8"/>
        <end position="63"/>
    </location>
</feature>
<evidence type="ECO:0000313" key="6">
    <source>
        <dbReference type="EMBL" id="OFC69478.1"/>
    </source>
</evidence>
<reference evidence="6 7" key="1">
    <citation type="submission" date="2016-08" db="EMBL/GenBank/DDBJ databases">
        <authorList>
            <person name="Seilhamer J.J."/>
        </authorList>
    </citation>
    <scope>NUCLEOTIDE SEQUENCE [LARGE SCALE GENOMIC DNA]</scope>
    <source>
        <strain evidence="6 7">KCTC 42603</strain>
    </source>
</reference>
<dbReference type="Gene3D" id="3.40.50.1360">
    <property type="match status" value="1"/>
</dbReference>
<dbReference type="PANTHER" id="PTHR30363">
    <property type="entry name" value="HTH-TYPE TRANSCRIPTIONAL REGULATOR SRLR-RELATED"/>
    <property type="match status" value="1"/>
</dbReference>
<dbReference type="GO" id="GO:0003677">
    <property type="term" value="F:DNA binding"/>
    <property type="evidence" value="ECO:0007669"/>
    <property type="project" value="UniProtKB-KW"/>
</dbReference>
<dbReference type="STRING" id="1656094.BFC18_18445"/>
<dbReference type="RefSeq" id="WP_070126924.1">
    <property type="nucleotide sequence ID" value="NZ_MDHN01000040.1"/>
</dbReference>
<dbReference type="EMBL" id="MDHN01000040">
    <property type="protein sequence ID" value="OFC69478.1"/>
    <property type="molecule type" value="Genomic_DNA"/>
</dbReference>
<dbReference type="InterPro" id="IPR001034">
    <property type="entry name" value="DeoR_HTH"/>
</dbReference>
<sequence>MLDYASFPEQRQSELVTRLQREGKLVCSQLASELGVSEHTIRRDIVELANRGLCKKVYGGAIEISPAQGSILTRTSNIGHEKQRIAEGALKLIAPNSTVYLDSGTTSLAVVQSMPRDMDITLITNSIPLAHEALSLSKAEVILLGGKVEKSVGGSVGAEAQEQLRKLYIDIGFLGVCAFDTTRGISSFNYDDALFKRLLVKQCGQLAAPVTGEKYATIARHHVAEVIDISDIIVCKDKLSQEQQNALAQTDITVNYV</sequence>
<keyword evidence="2" id="KW-0805">Transcription regulation</keyword>
<gene>
    <name evidence="6" type="ORF">BFC18_18445</name>
</gene>
<dbReference type="SUPFAM" id="SSF46785">
    <property type="entry name" value="Winged helix' DNA-binding domain"/>
    <property type="match status" value="1"/>
</dbReference>
<accession>A0A1E7Z7G9</accession>
<dbReference type="PANTHER" id="PTHR30363:SF4">
    <property type="entry name" value="GLYCEROL-3-PHOSPHATE REGULON REPRESSOR"/>
    <property type="match status" value="1"/>
</dbReference>
<dbReference type="InterPro" id="IPR014036">
    <property type="entry name" value="DeoR-like_C"/>
</dbReference>
<proteinExistence type="predicted"/>
<dbReference type="PROSITE" id="PS51000">
    <property type="entry name" value="HTH_DEOR_2"/>
    <property type="match status" value="1"/>
</dbReference>
<dbReference type="PRINTS" id="PR00037">
    <property type="entry name" value="HTHLACR"/>
</dbReference>
<dbReference type="AlphaFoldDB" id="A0A1E7Z7G9"/>
<evidence type="ECO:0000259" key="5">
    <source>
        <dbReference type="PROSITE" id="PS51000"/>
    </source>
</evidence>
<dbReference type="Gene3D" id="1.10.10.10">
    <property type="entry name" value="Winged helix-like DNA-binding domain superfamily/Winged helix DNA-binding domain"/>
    <property type="match status" value="1"/>
</dbReference>
<keyword evidence="4" id="KW-0804">Transcription</keyword>
<evidence type="ECO:0000256" key="4">
    <source>
        <dbReference type="ARBA" id="ARBA00023163"/>
    </source>
</evidence>
<dbReference type="InterPro" id="IPR037171">
    <property type="entry name" value="NagB/RpiA_transferase-like"/>
</dbReference>
<dbReference type="InterPro" id="IPR018356">
    <property type="entry name" value="Tscrpt_reg_HTH_DeoR_CS"/>
</dbReference>
<evidence type="ECO:0000256" key="2">
    <source>
        <dbReference type="ARBA" id="ARBA00023015"/>
    </source>
</evidence>
<organism evidence="6 7">
    <name type="scientific">Alteromonas confluentis</name>
    <dbReference type="NCBI Taxonomy" id="1656094"/>
    <lineage>
        <taxon>Bacteria</taxon>
        <taxon>Pseudomonadati</taxon>
        <taxon>Pseudomonadota</taxon>
        <taxon>Gammaproteobacteria</taxon>
        <taxon>Alteromonadales</taxon>
        <taxon>Alteromonadaceae</taxon>
        <taxon>Alteromonas/Salinimonas group</taxon>
        <taxon>Alteromonas</taxon>
    </lineage>
</organism>
<dbReference type="SMART" id="SM01134">
    <property type="entry name" value="DeoRC"/>
    <property type="match status" value="1"/>
</dbReference>
<name>A0A1E7Z7G9_9ALTE</name>
<evidence type="ECO:0000256" key="3">
    <source>
        <dbReference type="ARBA" id="ARBA00023125"/>
    </source>
</evidence>
<evidence type="ECO:0000256" key="1">
    <source>
        <dbReference type="ARBA" id="ARBA00022491"/>
    </source>
</evidence>
<dbReference type="SMART" id="SM00420">
    <property type="entry name" value="HTH_DEOR"/>
    <property type="match status" value="1"/>
</dbReference>
<dbReference type="InterPro" id="IPR036388">
    <property type="entry name" value="WH-like_DNA-bd_sf"/>
</dbReference>
<keyword evidence="3" id="KW-0238">DNA-binding</keyword>
<dbReference type="InterPro" id="IPR050313">
    <property type="entry name" value="Carb_Metab_HTH_regulators"/>
</dbReference>
<keyword evidence="1" id="KW-0678">Repressor</keyword>
<dbReference type="PROSITE" id="PS00894">
    <property type="entry name" value="HTH_DEOR_1"/>
    <property type="match status" value="1"/>
</dbReference>